<reference evidence="1" key="1">
    <citation type="submission" date="2018-05" db="EMBL/GenBank/DDBJ databases">
        <authorList>
            <person name="Lanie J.A."/>
            <person name="Ng W.-L."/>
            <person name="Kazmierczak K.M."/>
            <person name="Andrzejewski T.M."/>
            <person name="Davidsen T.M."/>
            <person name="Wayne K.J."/>
            <person name="Tettelin H."/>
            <person name="Glass J.I."/>
            <person name="Rusch D."/>
            <person name="Podicherti R."/>
            <person name="Tsui H.-C.T."/>
            <person name="Winkler M.E."/>
        </authorList>
    </citation>
    <scope>NUCLEOTIDE SEQUENCE</scope>
</reference>
<organism evidence="1">
    <name type="scientific">marine metagenome</name>
    <dbReference type="NCBI Taxonomy" id="408172"/>
    <lineage>
        <taxon>unclassified sequences</taxon>
        <taxon>metagenomes</taxon>
        <taxon>ecological metagenomes</taxon>
    </lineage>
</organism>
<gene>
    <name evidence="1" type="ORF">METZ01_LOCUS192415</name>
</gene>
<feature type="non-terminal residue" evidence="1">
    <location>
        <position position="119"/>
    </location>
</feature>
<name>A0A382DP95_9ZZZZ</name>
<evidence type="ECO:0000313" key="1">
    <source>
        <dbReference type="EMBL" id="SVB39561.1"/>
    </source>
</evidence>
<dbReference type="EMBL" id="UINC01040124">
    <property type="protein sequence ID" value="SVB39561.1"/>
    <property type="molecule type" value="Genomic_DNA"/>
</dbReference>
<proteinExistence type="predicted"/>
<dbReference type="Gene3D" id="2.60.120.620">
    <property type="entry name" value="q2cbj1_9rhob like domain"/>
    <property type="match status" value="1"/>
</dbReference>
<protein>
    <submittedName>
        <fullName evidence="1">Uncharacterized protein</fullName>
    </submittedName>
</protein>
<dbReference type="AlphaFoldDB" id="A0A382DP95"/>
<accession>A0A382DP95</accession>
<dbReference type="SUPFAM" id="SSF51197">
    <property type="entry name" value="Clavaminate synthase-like"/>
    <property type="match status" value="1"/>
</dbReference>
<sequence>MGWGAMSNEENYCFDVAGYVHVRGVLTGDEVDALCQALDESGKTEEMLGWPAPLQTPFRDLLVHPRLVWHLNQIIGYGFRLDQEPKLLCDSTCDVTAPLVGGGEPRDPARAYYFQNGRR</sequence>